<organism evidence="3 4">
    <name type="scientific">Leptosia nina</name>
    <dbReference type="NCBI Taxonomy" id="320188"/>
    <lineage>
        <taxon>Eukaryota</taxon>
        <taxon>Metazoa</taxon>
        <taxon>Ecdysozoa</taxon>
        <taxon>Arthropoda</taxon>
        <taxon>Hexapoda</taxon>
        <taxon>Insecta</taxon>
        <taxon>Pterygota</taxon>
        <taxon>Neoptera</taxon>
        <taxon>Endopterygota</taxon>
        <taxon>Lepidoptera</taxon>
        <taxon>Glossata</taxon>
        <taxon>Ditrysia</taxon>
        <taxon>Papilionoidea</taxon>
        <taxon>Pieridae</taxon>
        <taxon>Pierinae</taxon>
        <taxon>Leptosia</taxon>
    </lineage>
</organism>
<evidence type="ECO:0000256" key="2">
    <source>
        <dbReference type="SAM" id="SignalP"/>
    </source>
</evidence>
<keyword evidence="2" id="KW-0732">Signal</keyword>
<sequence length="686" mass="76715">MATHMVSMLHHAMVMDATIITLCCGEPYSMPSQPPQRLYTCMGQCNAPKLYADTYNFLNENLMQPVVKEVYNDLSTINPANTIMNNEMGNKMGLTAQGQTSNITQNSPNIHFNPGNQLGSNSQMMLMPKGPEMAQGQQNLSGMGPQIMNMIKGESIVKQQPANQLTGPMVVDAPPSYGQIGVEPTTAQMNPNFNGNHSIPQYTENRSNNSPQQQQLYSANFSNTMPNAQQPGQQPNPIQQTSMTQQPSYGQHSQGMKKFNEMFPGVIQGLGGDLGFDPMAIAIQMNPANQQQVAMDTMQKMMNTNQNISKILEPSTPAQPAQNANTVQNMVPISQMISPNQTTSDNTIRDPVYNMTRPNQSTQQQLNTPIKEQNQQVYNATVNQAANNPNILSSQQVYQMSDPNTGAPTSSLNSPNLSHLREELPMSHSIPLQQQAELPQHSQQISSQGIIKEPIFPVDTTKQKIYHNLHGKKYPEPAHFNTLGQPVEKLPANMYHQTLPALPQTLSPQTSLQQGKYANVKQTESKTALMSDKPTDKVPSRSQLQQIYNQYKGSQSFTQQSVKQPVEALTHSERRFNIGLDKLHQDSIPVEKVGGDSTHNRQPNELLAKNTEYAKYDRIGDVPIQKNTEVDLKPEKDMPSNNRKFRNGLQDMIYTSYPTSAAWTFHGDGQQMRSYQARRERRYYRY</sequence>
<feature type="region of interest" description="Disordered" evidence="1">
    <location>
        <begin position="182"/>
        <end position="256"/>
    </location>
</feature>
<feature type="signal peptide" evidence="2">
    <location>
        <begin position="1"/>
        <end position="25"/>
    </location>
</feature>
<comment type="caution">
    <text evidence="3">The sequence shown here is derived from an EMBL/GenBank/DDBJ whole genome shotgun (WGS) entry which is preliminary data.</text>
</comment>
<proteinExistence type="predicted"/>
<feature type="chain" id="PRO_5043763036" evidence="2">
    <location>
        <begin position="26"/>
        <end position="686"/>
    </location>
</feature>
<gene>
    <name evidence="3" type="ORF">LNINA_LOCUS14346</name>
</gene>
<keyword evidence="4" id="KW-1185">Reference proteome</keyword>
<reference evidence="3 4" key="1">
    <citation type="submission" date="2023-11" db="EMBL/GenBank/DDBJ databases">
        <authorList>
            <person name="Okamura Y."/>
        </authorList>
    </citation>
    <scope>NUCLEOTIDE SEQUENCE [LARGE SCALE GENOMIC DNA]</scope>
</reference>
<dbReference type="Proteomes" id="UP001497472">
    <property type="component" value="Unassembled WGS sequence"/>
</dbReference>
<feature type="compositionally biased region" description="Polar residues" evidence="1">
    <location>
        <begin position="241"/>
        <end position="254"/>
    </location>
</feature>
<protein>
    <submittedName>
        <fullName evidence="3">Uncharacterized protein</fullName>
    </submittedName>
</protein>
<dbReference type="AlphaFoldDB" id="A0AAV1K172"/>
<name>A0AAV1K172_9NEOP</name>
<dbReference type="EMBL" id="CAVLEF010000280">
    <property type="protein sequence ID" value="CAK1555534.1"/>
    <property type="molecule type" value="Genomic_DNA"/>
</dbReference>
<evidence type="ECO:0000256" key="1">
    <source>
        <dbReference type="SAM" id="MobiDB-lite"/>
    </source>
</evidence>
<accession>A0AAV1K172</accession>
<evidence type="ECO:0000313" key="4">
    <source>
        <dbReference type="Proteomes" id="UP001497472"/>
    </source>
</evidence>
<feature type="compositionally biased region" description="Low complexity" evidence="1">
    <location>
        <begin position="226"/>
        <end position="240"/>
    </location>
</feature>
<feature type="compositionally biased region" description="Polar residues" evidence="1">
    <location>
        <begin position="185"/>
        <end position="225"/>
    </location>
</feature>
<evidence type="ECO:0000313" key="3">
    <source>
        <dbReference type="EMBL" id="CAK1555534.1"/>
    </source>
</evidence>